<name>A0ABP9QL44_9PSEU</name>
<dbReference type="SUPFAM" id="SSF50475">
    <property type="entry name" value="FMN-binding split barrel"/>
    <property type="match status" value="1"/>
</dbReference>
<dbReference type="InterPro" id="IPR012349">
    <property type="entry name" value="Split_barrel_FMN-bd"/>
</dbReference>
<dbReference type="RefSeq" id="WP_185062224.1">
    <property type="nucleotide sequence ID" value="NZ_BAABJP010000030.1"/>
</dbReference>
<evidence type="ECO:0008006" key="4">
    <source>
        <dbReference type="Google" id="ProtNLM"/>
    </source>
</evidence>
<protein>
    <recommendedName>
        <fullName evidence="4">Pyridoxamine 5'-phosphate oxidase</fullName>
    </recommendedName>
</protein>
<evidence type="ECO:0000313" key="2">
    <source>
        <dbReference type="EMBL" id="GAA5163728.1"/>
    </source>
</evidence>
<reference evidence="3" key="1">
    <citation type="journal article" date="2019" name="Int. J. Syst. Evol. Microbiol.">
        <title>The Global Catalogue of Microorganisms (GCM) 10K type strain sequencing project: providing services to taxonomists for standard genome sequencing and annotation.</title>
        <authorList>
            <consortium name="The Broad Institute Genomics Platform"/>
            <consortium name="The Broad Institute Genome Sequencing Center for Infectious Disease"/>
            <person name="Wu L."/>
            <person name="Ma J."/>
        </authorList>
    </citation>
    <scope>NUCLEOTIDE SEQUENCE [LARGE SCALE GENOMIC DNA]</scope>
    <source>
        <strain evidence="3">JCM 18303</strain>
    </source>
</reference>
<dbReference type="EMBL" id="BAABJP010000030">
    <property type="protein sequence ID" value="GAA5163728.1"/>
    <property type="molecule type" value="Genomic_DNA"/>
</dbReference>
<sequence length="321" mass="35325">MGEGHGDWPDEVDRVLDGDLAVMLADVTPANGVVLTPLTNFALRDRAAGTVTVLSSLGAWRKLRRLRREPRVALVFHTRRHGYATGSEYVLVQGRASFRATPDRAWLEAIEPNWTRFMGPRDTGLPWGWWLDAYQWQRIGVHIAVHRVVSWPDLECRGTPRVHGAPLPEVPPDGQPAPAKGTSSRVDPARVAERVNRLPDTLLGWADTDGFPFVVPVSGAQPDGGEVGLTVPPGLVPPGARRAGLTAHWFSERVLGQEQRGHTGWLTANTQDVRYAPHTATGYRLPPSRTLYRLVVGGMTRRGLRAPAARVSPDQGDIMRR</sequence>
<comment type="caution">
    <text evidence="2">The sequence shown here is derived from an EMBL/GenBank/DDBJ whole genome shotgun (WGS) entry which is preliminary data.</text>
</comment>
<proteinExistence type="predicted"/>
<organism evidence="2 3">
    <name type="scientific">Pseudonocardia eucalypti</name>
    <dbReference type="NCBI Taxonomy" id="648755"/>
    <lineage>
        <taxon>Bacteria</taxon>
        <taxon>Bacillati</taxon>
        <taxon>Actinomycetota</taxon>
        <taxon>Actinomycetes</taxon>
        <taxon>Pseudonocardiales</taxon>
        <taxon>Pseudonocardiaceae</taxon>
        <taxon>Pseudonocardia</taxon>
    </lineage>
</organism>
<dbReference type="Proteomes" id="UP001428817">
    <property type="component" value="Unassembled WGS sequence"/>
</dbReference>
<dbReference type="Gene3D" id="2.30.110.10">
    <property type="entry name" value="Electron Transport, Fmn-binding Protein, Chain A"/>
    <property type="match status" value="1"/>
</dbReference>
<gene>
    <name evidence="2" type="ORF">GCM10023321_51010</name>
</gene>
<evidence type="ECO:0000256" key="1">
    <source>
        <dbReference type="SAM" id="MobiDB-lite"/>
    </source>
</evidence>
<keyword evidence="3" id="KW-1185">Reference proteome</keyword>
<evidence type="ECO:0000313" key="3">
    <source>
        <dbReference type="Proteomes" id="UP001428817"/>
    </source>
</evidence>
<accession>A0ABP9QL44</accession>
<feature type="region of interest" description="Disordered" evidence="1">
    <location>
        <begin position="162"/>
        <end position="188"/>
    </location>
</feature>